<evidence type="ECO:0000256" key="7">
    <source>
        <dbReference type="RuleBase" id="RU363032"/>
    </source>
</evidence>
<evidence type="ECO:0000256" key="3">
    <source>
        <dbReference type="ARBA" id="ARBA00022475"/>
    </source>
</evidence>
<feature type="transmembrane region" description="Helical" evidence="7">
    <location>
        <begin position="186"/>
        <end position="208"/>
    </location>
</feature>
<feature type="transmembrane region" description="Helical" evidence="7">
    <location>
        <begin position="111"/>
        <end position="131"/>
    </location>
</feature>
<evidence type="ECO:0000256" key="1">
    <source>
        <dbReference type="ARBA" id="ARBA00004651"/>
    </source>
</evidence>
<feature type="transmembrane region" description="Helical" evidence="7">
    <location>
        <begin position="243"/>
        <end position="264"/>
    </location>
</feature>
<dbReference type="AlphaFoldDB" id="A0A0A0D765"/>
<comment type="similarity">
    <text evidence="7">Belongs to the binding-protein-dependent transport system permease family.</text>
</comment>
<dbReference type="GO" id="GO:0055085">
    <property type="term" value="P:transmembrane transport"/>
    <property type="evidence" value="ECO:0007669"/>
    <property type="project" value="InterPro"/>
</dbReference>
<proteinExistence type="inferred from homology"/>
<feature type="transmembrane region" description="Helical" evidence="7">
    <location>
        <begin position="12"/>
        <end position="32"/>
    </location>
</feature>
<dbReference type="PROSITE" id="PS50928">
    <property type="entry name" value="ABC_TM1"/>
    <property type="match status" value="1"/>
</dbReference>
<evidence type="ECO:0000259" key="8">
    <source>
        <dbReference type="PROSITE" id="PS50928"/>
    </source>
</evidence>
<dbReference type="GO" id="GO:0005886">
    <property type="term" value="C:plasma membrane"/>
    <property type="evidence" value="ECO:0007669"/>
    <property type="project" value="UniProtKB-SubCell"/>
</dbReference>
<dbReference type="InterPro" id="IPR050901">
    <property type="entry name" value="BP-dep_ABC_trans_perm"/>
</dbReference>
<keyword evidence="2 7" id="KW-0813">Transport</keyword>
<dbReference type="Proteomes" id="UP000029995">
    <property type="component" value="Unassembled WGS sequence"/>
</dbReference>
<evidence type="ECO:0000313" key="10">
    <source>
        <dbReference type="Proteomes" id="UP000029995"/>
    </source>
</evidence>
<organism evidence="9 10">
    <name type="scientific">Inquilinus limosus MP06</name>
    <dbReference type="NCBI Taxonomy" id="1398085"/>
    <lineage>
        <taxon>Bacteria</taxon>
        <taxon>Pseudomonadati</taxon>
        <taxon>Pseudomonadota</taxon>
        <taxon>Alphaproteobacteria</taxon>
        <taxon>Rhodospirillales</taxon>
        <taxon>Rhodospirillaceae</taxon>
        <taxon>Inquilinus</taxon>
    </lineage>
</organism>
<evidence type="ECO:0000256" key="4">
    <source>
        <dbReference type="ARBA" id="ARBA00022692"/>
    </source>
</evidence>
<feature type="transmembrane region" description="Helical" evidence="7">
    <location>
        <begin position="78"/>
        <end position="99"/>
    </location>
</feature>
<accession>A0A0A0D765</accession>
<dbReference type="PANTHER" id="PTHR32243">
    <property type="entry name" value="MALTOSE TRANSPORT SYSTEM PERMEASE-RELATED"/>
    <property type="match status" value="1"/>
</dbReference>
<dbReference type="PANTHER" id="PTHR32243:SF18">
    <property type="entry name" value="INNER MEMBRANE ABC TRANSPORTER PERMEASE PROTEIN YCJP"/>
    <property type="match status" value="1"/>
</dbReference>
<keyword evidence="6 7" id="KW-0472">Membrane</keyword>
<dbReference type="EMBL" id="JANX01000138">
    <property type="protein sequence ID" value="KGM33915.1"/>
    <property type="molecule type" value="Genomic_DNA"/>
</dbReference>
<dbReference type="Pfam" id="PF00528">
    <property type="entry name" value="BPD_transp_1"/>
    <property type="match status" value="1"/>
</dbReference>
<evidence type="ECO:0000256" key="5">
    <source>
        <dbReference type="ARBA" id="ARBA00022989"/>
    </source>
</evidence>
<comment type="caution">
    <text evidence="9">The sequence shown here is derived from an EMBL/GenBank/DDBJ whole genome shotgun (WGS) entry which is preliminary data.</text>
</comment>
<gene>
    <name evidence="9" type="ORF">P409_13200</name>
</gene>
<feature type="domain" description="ABC transmembrane type-1" evidence="8">
    <location>
        <begin position="74"/>
        <end position="264"/>
    </location>
</feature>
<sequence>MMVTRSSPWQRAALIHLPMLLIAGFALGPYLWMALTSLTPPDDIVGRGVAVDPTAWTGASYERLFGRTSFLVNMGHSLIVALGTVTVGLTLSVTAAYAFSRFRFAGRRVLMVQFLVINMFPIVLLILPLFVLMRRLGLLDTHIALIIANATVAIPFAIWMMTSYIDAIPKSLDEAAMTDGCSRLGALWRVILPLCVPGLVATGIYIFITAWNEYLYALTLGGRSVRTMTVAIQTLIGEYQIEWGLLTAGGVVGALPATILFLLVQKRLIGGLTQGAVKG</sequence>
<dbReference type="SUPFAM" id="SSF161098">
    <property type="entry name" value="MetI-like"/>
    <property type="match status" value="1"/>
</dbReference>
<evidence type="ECO:0000256" key="6">
    <source>
        <dbReference type="ARBA" id="ARBA00023136"/>
    </source>
</evidence>
<reference evidence="9 10" key="1">
    <citation type="submission" date="2014-01" db="EMBL/GenBank/DDBJ databases">
        <title>Genome sequence determination for a cystic fibrosis isolate, Inquilinus limosus.</title>
        <authorList>
            <person name="Pino M."/>
            <person name="Di Conza J."/>
            <person name="Gutkind G."/>
        </authorList>
    </citation>
    <scope>NUCLEOTIDE SEQUENCE [LARGE SCALE GENOMIC DNA]</scope>
    <source>
        <strain evidence="9 10">MP06</strain>
    </source>
</reference>
<dbReference type="InterPro" id="IPR035906">
    <property type="entry name" value="MetI-like_sf"/>
</dbReference>
<keyword evidence="4 7" id="KW-0812">Transmembrane</keyword>
<comment type="subcellular location">
    <subcellularLocation>
        <location evidence="1 7">Cell membrane</location>
        <topology evidence="1 7">Multi-pass membrane protein</topology>
    </subcellularLocation>
</comment>
<keyword evidence="3" id="KW-1003">Cell membrane</keyword>
<feature type="transmembrane region" description="Helical" evidence="7">
    <location>
        <begin position="143"/>
        <end position="165"/>
    </location>
</feature>
<keyword evidence="5 7" id="KW-1133">Transmembrane helix</keyword>
<evidence type="ECO:0000313" key="9">
    <source>
        <dbReference type="EMBL" id="KGM33915.1"/>
    </source>
</evidence>
<evidence type="ECO:0000256" key="2">
    <source>
        <dbReference type="ARBA" id="ARBA00022448"/>
    </source>
</evidence>
<name>A0A0A0D765_9PROT</name>
<dbReference type="InterPro" id="IPR000515">
    <property type="entry name" value="MetI-like"/>
</dbReference>
<protein>
    <submittedName>
        <fullName evidence="9">Sugar ABC transporter permease</fullName>
    </submittedName>
</protein>
<dbReference type="CDD" id="cd06261">
    <property type="entry name" value="TM_PBP2"/>
    <property type="match status" value="1"/>
</dbReference>
<dbReference type="Gene3D" id="1.10.3720.10">
    <property type="entry name" value="MetI-like"/>
    <property type="match status" value="1"/>
</dbReference>